<sequence>MAKTGLEIIKALDTTAGEIAEIISKGHPPFEEGGAVACDLVTCEQCWLAWLTTGKPPIPTKK</sequence>
<name>A0A8S5V742_9CAUD</name>
<protein>
    <submittedName>
        <fullName evidence="1">Uncharacterized protein</fullName>
    </submittedName>
</protein>
<dbReference type="EMBL" id="BK016210">
    <property type="protein sequence ID" value="DAG02520.1"/>
    <property type="molecule type" value="Genomic_DNA"/>
</dbReference>
<organism evidence="1">
    <name type="scientific">Siphoviridae sp. ctneY2</name>
    <dbReference type="NCBI Taxonomy" id="2825664"/>
    <lineage>
        <taxon>Viruses</taxon>
        <taxon>Duplodnaviria</taxon>
        <taxon>Heunggongvirae</taxon>
        <taxon>Uroviricota</taxon>
        <taxon>Caudoviricetes</taxon>
    </lineage>
</organism>
<evidence type="ECO:0000313" key="1">
    <source>
        <dbReference type="EMBL" id="DAG02520.1"/>
    </source>
</evidence>
<reference evidence="1" key="1">
    <citation type="journal article" date="2021" name="Proc. Natl. Acad. Sci. U.S.A.">
        <title>A Catalog of Tens of Thousands of Viruses from Human Metagenomes Reveals Hidden Associations with Chronic Diseases.</title>
        <authorList>
            <person name="Tisza M.J."/>
            <person name="Buck C.B."/>
        </authorList>
    </citation>
    <scope>NUCLEOTIDE SEQUENCE</scope>
    <source>
        <strain evidence="1">CtneY2</strain>
    </source>
</reference>
<accession>A0A8S5V742</accession>
<proteinExistence type="predicted"/>